<protein>
    <recommendedName>
        <fullName evidence="2">CCHC-type domain-containing protein</fullName>
    </recommendedName>
</protein>
<evidence type="ECO:0000259" key="2">
    <source>
        <dbReference type="PROSITE" id="PS50158"/>
    </source>
</evidence>
<reference evidence="3 4" key="1">
    <citation type="submission" date="2023-01" db="EMBL/GenBank/DDBJ databases">
        <authorList>
            <person name="Whitehead M."/>
        </authorList>
    </citation>
    <scope>NUCLEOTIDE SEQUENCE [LARGE SCALE GENOMIC DNA]</scope>
</reference>
<dbReference type="GO" id="GO:0003676">
    <property type="term" value="F:nucleic acid binding"/>
    <property type="evidence" value="ECO:0007669"/>
    <property type="project" value="InterPro"/>
</dbReference>
<evidence type="ECO:0000256" key="1">
    <source>
        <dbReference type="PROSITE-ProRule" id="PRU00047"/>
    </source>
</evidence>
<name>A0AAV0Y372_9HEMI</name>
<keyword evidence="1" id="KW-0479">Metal-binding</keyword>
<dbReference type="InterPro" id="IPR001878">
    <property type="entry name" value="Znf_CCHC"/>
</dbReference>
<dbReference type="GO" id="GO:0008270">
    <property type="term" value="F:zinc ion binding"/>
    <property type="evidence" value="ECO:0007669"/>
    <property type="project" value="UniProtKB-KW"/>
</dbReference>
<dbReference type="Gene3D" id="4.10.60.10">
    <property type="entry name" value="Zinc finger, CCHC-type"/>
    <property type="match status" value="1"/>
</dbReference>
<feature type="domain" description="CCHC-type" evidence="2">
    <location>
        <begin position="137"/>
        <end position="151"/>
    </location>
</feature>
<dbReference type="EMBL" id="CARXXK010001250">
    <property type="protein sequence ID" value="CAI6374866.1"/>
    <property type="molecule type" value="Genomic_DNA"/>
</dbReference>
<organism evidence="3 4">
    <name type="scientific">Macrosiphum euphorbiae</name>
    <name type="common">potato aphid</name>
    <dbReference type="NCBI Taxonomy" id="13131"/>
    <lineage>
        <taxon>Eukaryota</taxon>
        <taxon>Metazoa</taxon>
        <taxon>Ecdysozoa</taxon>
        <taxon>Arthropoda</taxon>
        <taxon>Hexapoda</taxon>
        <taxon>Insecta</taxon>
        <taxon>Pterygota</taxon>
        <taxon>Neoptera</taxon>
        <taxon>Paraneoptera</taxon>
        <taxon>Hemiptera</taxon>
        <taxon>Sternorrhyncha</taxon>
        <taxon>Aphidomorpha</taxon>
        <taxon>Aphidoidea</taxon>
        <taxon>Aphididae</taxon>
        <taxon>Macrosiphini</taxon>
        <taxon>Macrosiphum</taxon>
    </lineage>
</organism>
<dbReference type="AlphaFoldDB" id="A0AAV0Y372"/>
<comment type="caution">
    <text evidence="3">The sequence shown here is derived from an EMBL/GenBank/DDBJ whole genome shotgun (WGS) entry which is preliminary data.</text>
</comment>
<dbReference type="Proteomes" id="UP001160148">
    <property type="component" value="Unassembled WGS sequence"/>
</dbReference>
<keyword evidence="1" id="KW-0862">Zinc</keyword>
<evidence type="ECO:0000313" key="3">
    <source>
        <dbReference type="EMBL" id="CAI6374866.1"/>
    </source>
</evidence>
<accession>A0AAV0Y372</accession>
<evidence type="ECO:0000313" key="4">
    <source>
        <dbReference type="Proteomes" id="UP001160148"/>
    </source>
</evidence>
<sequence>MLKTLLKTTYDKPTNAAYLQIELFSAKQRYKETLIEYVNRIRNLVQAVSEISTQGKSASNALAVKTNIREQALLVFLEGINDRIKVMVKSKNPSILEQAIQIAIIEDKNITPSEVRSNNHFNNRAKGEAQKYNKGNCHVCGKYGHYARDCRFKKGNPRNEGSKPSTNKPTANAYLICTYWSKKGPTIDKCYKNKDKCDKG</sequence>
<dbReference type="SUPFAM" id="SSF57756">
    <property type="entry name" value="Retrovirus zinc finger-like domains"/>
    <property type="match status" value="1"/>
</dbReference>
<gene>
    <name evidence="3" type="ORF">MEUPH1_LOCUS28442</name>
</gene>
<dbReference type="PROSITE" id="PS50158">
    <property type="entry name" value="ZF_CCHC"/>
    <property type="match status" value="1"/>
</dbReference>
<keyword evidence="4" id="KW-1185">Reference proteome</keyword>
<dbReference type="InterPro" id="IPR036875">
    <property type="entry name" value="Znf_CCHC_sf"/>
</dbReference>
<keyword evidence="1" id="KW-0863">Zinc-finger</keyword>
<proteinExistence type="predicted"/>